<evidence type="ECO:0000313" key="4">
    <source>
        <dbReference type="EMBL" id="EHL12354.1"/>
    </source>
</evidence>
<dbReference type="EMBL" id="AFZC02000003">
    <property type="protein sequence ID" value="EHL12354.1"/>
    <property type="molecule type" value="Genomic_DNA"/>
</dbReference>
<accession>G9WM08</accession>
<feature type="transmembrane region" description="Helical" evidence="2">
    <location>
        <begin position="790"/>
        <end position="809"/>
    </location>
</feature>
<protein>
    <recommendedName>
        <fullName evidence="3">CNA-B domain-containing protein</fullName>
    </recommendedName>
</protein>
<keyword evidence="5" id="KW-1185">Reference proteome</keyword>
<feature type="compositionally biased region" description="Pro residues" evidence="1">
    <location>
        <begin position="699"/>
        <end position="733"/>
    </location>
</feature>
<evidence type="ECO:0000256" key="1">
    <source>
        <dbReference type="SAM" id="MobiDB-lite"/>
    </source>
</evidence>
<feature type="domain" description="CNA-B" evidence="3">
    <location>
        <begin position="612"/>
        <end position="695"/>
    </location>
</feature>
<keyword evidence="2" id="KW-0812">Transmembrane</keyword>
<dbReference type="STRING" id="796943.HMPREF9625_00391"/>
<dbReference type="SUPFAM" id="SSF49478">
    <property type="entry name" value="Cna protein B-type domain"/>
    <property type="match status" value="2"/>
</dbReference>
<gene>
    <name evidence="4" type="ORF">HMPREF9625_00391</name>
</gene>
<dbReference type="SUPFAM" id="SSF51126">
    <property type="entry name" value="Pectin lyase-like"/>
    <property type="match status" value="1"/>
</dbReference>
<name>G9WM08_9FIRM</name>
<keyword evidence="2" id="KW-1133">Transmembrane helix</keyword>
<dbReference type="AlphaFoldDB" id="G9WM08"/>
<dbReference type="RefSeq" id="WP_009534260.1">
    <property type="nucleotide sequence ID" value="NZ_KE148312.1"/>
</dbReference>
<dbReference type="PATRIC" id="fig|796943.3.peg.785"/>
<dbReference type="Pfam" id="PF05738">
    <property type="entry name" value="Cna_B"/>
    <property type="match status" value="2"/>
</dbReference>
<reference evidence="4" key="1">
    <citation type="submission" date="2011-08" db="EMBL/GenBank/DDBJ databases">
        <authorList>
            <consortium name="The Broad Institute Genome Sequencing Platform"/>
            <person name="Earl A."/>
            <person name="Ward D."/>
            <person name="Feldgarden M."/>
            <person name="Gevers D."/>
            <person name="Sizova M."/>
            <person name="Hazen A."/>
            <person name="Epstein S."/>
            <person name="Young S.K."/>
            <person name="Zeng Q."/>
            <person name="Gargeya S."/>
            <person name="Fitzgerald M."/>
            <person name="Haas B."/>
            <person name="Abouelleil A."/>
            <person name="Alvarado L."/>
            <person name="Arachchi H.M."/>
            <person name="Berlin A."/>
            <person name="Brown A."/>
            <person name="Chapman S.B."/>
            <person name="Chen Z."/>
            <person name="Dunbar C."/>
            <person name="Freedman E."/>
            <person name="Gearin G."/>
            <person name="Gellesch M."/>
            <person name="Goldberg J."/>
            <person name="Griggs A."/>
            <person name="Gujja S."/>
            <person name="Heiman D."/>
            <person name="Howarth C."/>
            <person name="Larson L."/>
            <person name="Lui A."/>
            <person name="MacDonald P.J.P."/>
            <person name="Montmayeur A."/>
            <person name="Murphy C."/>
            <person name="Neiman D."/>
            <person name="Pearson M."/>
            <person name="Priest M."/>
            <person name="Roberts A."/>
            <person name="Saif S."/>
            <person name="Shea T."/>
            <person name="Shenoy N."/>
            <person name="Sisk P."/>
            <person name="Stolte C."/>
            <person name="Sykes S."/>
            <person name="Wortman J."/>
            <person name="Nusbaum C."/>
            <person name="Birren B."/>
        </authorList>
    </citation>
    <scope>NUCLEOTIDE SEQUENCE</scope>
    <source>
        <strain evidence="4">ACB1</strain>
    </source>
</reference>
<dbReference type="SMART" id="SM00710">
    <property type="entry name" value="PbH1"/>
    <property type="match status" value="6"/>
</dbReference>
<evidence type="ECO:0000256" key="2">
    <source>
        <dbReference type="SAM" id="Phobius"/>
    </source>
</evidence>
<comment type="caution">
    <text evidence="4">The sequence shown here is derived from an EMBL/GenBank/DDBJ whole genome shotgun (WGS) entry which is preliminary data.</text>
</comment>
<dbReference type="InterPro" id="IPR008454">
    <property type="entry name" value="Collagen-bd_Cna-like_B-typ_dom"/>
</dbReference>
<dbReference type="HOGENOM" id="CLU_020208_0_0_9"/>
<evidence type="ECO:0000259" key="3">
    <source>
        <dbReference type="Pfam" id="PF05738"/>
    </source>
</evidence>
<dbReference type="InterPro" id="IPR006626">
    <property type="entry name" value="PbH1"/>
</dbReference>
<keyword evidence="2" id="KW-0472">Membrane</keyword>
<dbReference type="Gene3D" id="2.60.40.1140">
    <property type="entry name" value="Collagen-binding surface protein Cna, B-type domain"/>
    <property type="match status" value="2"/>
</dbReference>
<proteinExistence type="predicted"/>
<organism evidence="4 5">
    <name type="scientific">Oribacterium parvum ACB1</name>
    <dbReference type="NCBI Taxonomy" id="796943"/>
    <lineage>
        <taxon>Bacteria</taxon>
        <taxon>Bacillati</taxon>
        <taxon>Bacillota</taxon>
        <taxon>Clostridia</taxon>
        <taxon>Lachnospirales</taxon>
        <taxon>Lachnospiraceae</taxon>
        <taxon>Oribacterium</taxon>
    </lineage>
</organism>
<sequence>MKNSFARFLTKRVHRSIVSVFSFFFIIAIMMLLPGNLQKVYAEEGSIYLNGEKGNDNNDGETEETAVKTFKKAKEMASENPDISIIYVSGKTAVSGELSLEGTSAILKRAPGYGDYLLEVAKGEELTLQDVTIDGGEENENKTRKSLIYVNGTLNIEEGTILENNFATDPESTNVFGGAVYAEFFSPKKTINMRGGIIRNNSAYMGGGVFLGSNATFNMSGGTISNNKANPGKDAGASGGGIAAFQSSTINISGDSLITGNMSEEIGGGISVGTYYDTLLGNTLNMNGGIISENISGSCGGGIYVQSSAYEQGYSVANINSGQIIDNTMSGTGNTPHMFGGGGIYVNGENPESGRKNGILNLNYAVIKENSAEIAGGGYASCPVSLSSINVKNGVAIFNNQATRAGDIDIESGLFSFGRHNGFPTYYISAFMPGGTPYNWKNDRDEVLPLNKLNGVLDATRFEILGLHTDVTEDSASEYLADVIISGNISKTRGGGIGSNGTVNMGERKVIELKVTKDWKFDNPDTRPSNITIELYRENKEDPENPVYIGSETMKEVDGKWELIFKNIPKVDENNNLYRYFVKESPIEGYAVKVSGNQKTGFTIINIPETSIRVEKKWNGESANQVEIKLLADGVVKEKVKLTEAEQWTHYFNKLPRFNEFDGNEIVYTVEEVALSGYSSSISGDQKDGYIVTNTKNPTPTPDPDPNPNPNPNPRPNPSPNPGPNPDPNPTPTTPSTSTTPPPTVAGIFKPIPTPSEVVENSPAPEVLGEYRPAAVKNKRNIPTEDASHLLLWASLFGISGTALLVYIAQKSRRIRRRKTSK</sequence>
<feature type="region of interest" description="Disordered" evidence="1">
    <location>
        <begin position="679"/>
        <end position="764"/>
    </location>
</feature>
<evidence type="ECO:0000313" key="5">
    <source>
        <dbReference type="Proteomes" id="UP000018461"/>
    </source>
</evidence>
<dbReference type="Proteomes" id="UP000018461">
    <property type="component" value="Unassembled WGS sequence"/>
</dbReference>
<dbReference type="CDD" id="cd00222">
    <property type="entry name" value="CollagenBindB"/>
    <property type="match status" value="2"/>
</dbReference>
<feature type="transmembrane region" description="Helical" evidence="2">
    <location>
        <begin position="12"/>
        <end position="33"/>
    </location>
</feature>
<reference evidence="4" key="2">
    <citation type="submission" date="2013-03" db="EMBL/GenBank/DDBJ databases">
        <title>The Genome Sequence of Oribacterium sp. ACB1.</title>
        <authorList>
            <consortium name="The Broad Institute Genomics Platform"/>
            <consortium name="The Broad Institute Genome Sequencing Center for Infectious Disease"/>
            <person name="Earl A."/>
            <person name="Ward D."/>
            <person name="Feldgarden M."/>
            <person name="Gevers D."/>
            <person name="Sizova M."/>
            <person name="Hazen A."/>
            <person name="Epstein S."/>
            <person name="Walker B."/>
            <person name="Young S."/>
            <person name="Zeng Q."/>
            <person name="Gargeya S."/>
            <person name="Fitzgerald M."/>
            <person name="Haas B."/>
            <person name="Abouelleil A."/>
            <person name="Allen A.W."/>
            <person name="Alvarado L."/>
            <person name="Arachchi H.M."/>
            <person name="Berlin A.M."/>
            <person name="Chapman S.B."/>
            <person name="Gainer-Dewar J."/>
            <person name="Goldberg J."/>
            <person name="Griggs A."/>
            <person name="Gujja S."/>
            <person name="Hansen M."/>
            <person name="Howarth C."/>
            <person name="Imamovic A."/>
            <person name="Ireland A."/>
            <person name="Larimer J."/>
            <person name="McCowan C."/>
            <person name="Murphy C."/>
            <person name="Pearson M."/>
            <person name="Poon T.W."/>
            <person name="Priest M."/>
            <person name="Roberts A."/>
            <person name="Saif S."/>
            <person name="Shea T."/>
            <person name="Sisk P."/>
            <person name="Sykes S."/>
            <person name="Wortman J."/>
            <person name="Nusbaum C."/>
            <person name="Birren B."/>
        </authorList>
    </citation>
    <scope>NUCLEOTIDE SEQUENCE [LARGE SCALE GENOMIC DNA]</scope>
    <source>
        <strain evidence="4">ACB1</strain>
    </source>
</reference>
<feature type="domain" description="CNA-B" evidence="3">
    <location>
        <begin position="514"/>
        <end position="606"/>
    </location>
</feature>
<dbReference type="InterPro" id="IPR011050">
    <property type="entry name" value="Pectin_lyase_fold/virulence"/>
</dbReference>